<organism evidence="1 2">
    <name type="scientific">Paraburkholderia megapolitana</name>
    <dbReference type="NCBI Taxonomy" id="420953"/>
    <lineage>
        <taxon>Bacteria</taxon>
        <taxon>Pseudomonadati</taxon>
        <taxon>Pseudomonadota</taxon>
        <taxon>Betaproteobacteria</taxon>
        <taxon>Burkholderiales</taxon>
        <taxon>Burkholderiaceae</taxon>
        <taxon>Paraburkholderia</taxon>
    </lineage>
</organism>
<dbReference type="RefSeq" id="WP_091016801.1">
    <property type="nucleotide sequence ID" value="NZ_CP041745.1"/>
</dbReference>
<proteinExistence type="predicted"/>
<evidence type="ECO:0000313" key="2">
    <source>
        <dbReference type="Proteomes" id="UP000199548"/>
    </source>
</evidence>
<name>A0A1I3RTB5_9BURK</name>
<accession>A0A1I3RTB5</accession>
<dbReference type="Proteomes" id="UP000199548">
    <property type="component" value="Unassembled WGS sequence"/>
</dbReference>
<dbReference type="OrthoDB" id="8603830at2"/>
<dbReference type="STRING" id="420953.SAMN05192543_107409"/>
<evidence type="ECO:0000313" key="1">
    <source>
        <dbReference type="EMBL" id="SFJ49270.1"/>
    </source>
</evidence>
<dbReference type="AlphaFoldDB" id="A0A1I3RTB5"/>
<dbReference type="EMBL" id="FOQU01000007">
    <property type="protein sequence ID" value="SFJ49270.1"/>
    <property type="molecule type" value="Genomic_DNA"/>
</dbReference>
<protein>
    <submittedName>
        <fullName evidence="1">Uncharacterized protein</fullName>
    </submittedName>
</protein>
<gene>
    <name evidence="1" type="ORF">SAMN05192543_107409</name>
</gene>
<reference evidence="1 2" key="1">
    <citation type="submission" date="2016-10" db="EMBL/GenBank/DDBJ databases">
        <authorList>
            <person name="de Groot N.N."/>
        </authorList>
    </citation>
    <scope>NUCLEOTIDE SEQUENCE [LARGE SCALE GENOMIC DNA]</scope>
    <source>
        <strain evidence="1 2">LMG 23650</strain>
    </source>
</reference>
<keyword evidence="2" id="KW-1185">Reference proteome</keyword>
<sequence>MDGAVVYVVQELTSGEFLCARDGDVSFTPRLRDAGGFGDADEAVHAGCDHCDGAFDVVPLVFFARRMH</sequence>